<name>A0A073AW51_9PSEU</name>
<keyword evidence="1" id="KW-0812">Transmembrane</keyword>
<dbReference type="AlphaFoldDB" id="A0A073AW51"/>
<evidence type="ECO:0000313" key="3">
    <source>
        <dbReference type="EMBL" id="KEI43307.1"/>
    </source>
</evidence>
<reference evidence="3 4" key="1">
    <citation type="submission" date="2014-06" db="EMBL/GenBank/DDBJ databases">
        <title>Saccharopolyspora rectivirgula DSM-43113 Genome sequencing.</title>
        <authorList>
            <person name="Barrera C."/>
            <person name="Millon L."/>
            <person name="Rognon B."/>
            <person name="Zaugg C."/>
            <person name="Monod M."/>
        </authorList>
    </citation>
    <scope>NUCLEOTIDE SEQUENCE [LARGE SCALE GENOMIC DNA]</scope>
    <source>
        <strain evidence="3 4">DSM 43113</strain>
    </source>
</reference>
<dbReference type="OrthoDB" id="3354538at2"/>
<keyword evidence="1" id="KW-1133">Transmembrane helix</keyword>
<dbReference type="PANTHER" id="PTHR37938:SF1">
    <property type="entry name" value="BLL0215 PROTEIN"/>
    <property type="match status" value="1"/>
</dbReference>
<evidence type="ECO:0000256" key="1">
    <source>
        <dbReference type="SAM" id="Phobius"/>
    </source>
</evidence>
<dbReference type="Proteomes" id="UP000031419">
    <property type="component" value="Unassembled WGS sequence"/>
</dbReference>
<protein>
    <submittedName>
        <fullName evidence="3">Membrane protein</fullName>
    </submittedName>
</protein>
<accession>A0A073AW51</accession>
<comment type="caution">
    <text evidence="3">The sequence shown here is derived from an EMBL/GenBank/DDBJ whole genome shotgun (WGS) entry which is preliminary data.</text>
</comment>
<gene>
    <name evidence="3" type="ORF">GU90_16185</name>
</gene>
<proteinExistence type="predicted"/>
<dbReference type="InterPro" id="IPR005182">
    <property type="entry name" value="YdbS-like_PH"/>
</dbReference>
<dbReference type="Pfam" id="PF03703">
    <property type="entry name" value="bPH_2"/>
    <property type="match status" value="1"/>
</dbReference>
<organism evidence="3 4">
    <name type="scientific">Saccharopolyspora rectivirgula</name>
    <dbReference type="NCBI Taxonomy" id="28042"/>
    <lineage>
        <taxon>Bacteria</taxon>
        <taxon>Bacillati</taxon>
        <taxon>Actinomycetota</taxon>
        <taxon>Actinomycetes</taxon>
        <taxon>Pseudonocardiales</taxon>
        <taxon>Pseudonocardiaceae</taxon>
        <taxon>Saccharopolyspora</taxon>
    </lineage>
</organism>
<keyword evidence="1" id="KW-0472">Membrane</keyword>
<dbReference type="RefSeq" id="WP_029719513.1">
    <property type="nucleotide sequence ID" value="NZ_JAJUIW010000007.1"/>
</dbReference>
<feature type="transmembrane region" description="Helical" evidence="1">
    <location>
        <begin position="25"/>
        <end position="47"/>
    </location>
</feature>
<evidence type="ECO:0000259" key="2">
    <source>
        <dbReference type="Pfam" id="PF03703"/>
    </source>
</evidence>
<dbReference type="PANTHER" id="PTHR37938">
    <property type="entry name" value="BLL0215 PROTEIN"/>
    <property type="match status" value="1"/>
</dbReference>
<feature type="domain" description="YdbS-like PH" evidence="2">
    <location>
        <begin position="82"/>
        <end position="153"/>
    </location>
</feature>
<sequence length="190" mass="21835">MFAPRDPDEYLLDSERRVIRVRRHWACLMWELFEAVGLLLGVVMVSYLLPPDSQLLQNVLWYAGLLVLVRFAYQILDWYVERIVVTDKRFLIAKGLFTIDVGMMPVTKVTDLTFHRPLMGRVLGYGTLVLESAGQIQALNRIEYVPNPDEVEDAISELVFGDKKAQQDRFTMLKARRAALGHRRAVKAKA</sequence>
<dbReference type="eggNOG" id="COG3428">
    <property type="taxonomic scope" value="Bacteria"/>
</dbReference>
<dbReference type="EMBL" id="JNVU01000039">
    <property type="protein sequence ID" value="KEI43307.1"/>
    <property type="molecule type" value="Genomic_DNA"/>
</dbReference>
<feature type="transmembrane region" description="Helical" evidence="1">
    <location>
        <begin position="59"/>
        <end position="80"/>
    </location>
</feature>
<evidence type="ECO:0000313" key="4">
    <source>
        <dbReference type="Proteomes" id="UP000031419"/>
    </source>
</evidence>
<dbReference type="STRING" id="28042.GU90_16185"/>
<keyword evidence="4" id="KW-1185">Reference proteome</keyword>